<accession>U4L7V4</accession>
<dbReference type="AlphaFoldDB" id="U4L7V4"/>
<organism evidence="1 2">
    <name type="scientific">Pyronema omphalodes (strain CBS 100304)</name>
    <name type="common">Pyronema confluens</name>
    <dbReference type="NCBI Taxonomy" id="1076935"/>
    <lineage>
        <taxon>Eukaryota</taxon>
        <taxon>Fungi</taxon>
        <taxon>Dikarya</taxon>
        <taxon>Ascomycota</taxon>
        <taxon>Pezizomycotina</taxon>
        <taxon>Pezizomycetes</taxon>
        <taxon>Pezizales</taxon>
        <taxon>Pyronemataceae</taxon>
        <taxon>Pyronema</taxon>
    </lineage>
</organism>
<reference evidence="1 2" key="1">
    <citation type="journal article" date="2013" name="PLoS Genet.">
        <title>The genome and development-dependent transcriptomes of Pyronema confluens: a window into fungal evolution.</title>
        <authorList>
            <person name="Traeger S."/>
            <person name="Altegoer F."/>
            <person name="Freitag M."/>
            <person name="Gabaldon T."/>
            <person name="Kempken F."/>
            <person name="Kumar A."/>
            <person name="Marcet-Houben M."/>
            <person name="Poggeler S."/>
            <person name="Stajich J.E."/>
            <person name="Nowrousian M."/>
        </authorList>
    </citation>
    <scope>NUCLEOTIDE SEQUENCE [LARGE SCALE GENOMIC DNA]</scope>
    <source>
        <strain evidence="2">CBS 100304</strain>
        <tissue evidence="1">Vegetative mycelium</tissue>
    </source>
</reference>
<protein>
    <submittedName>
        <fullName evidence="1">Uncharacterized protein</fullName>
    </submittedName>
</protein>
<evidence type="ECO:0000313" key="1">
    <source>
        <dbReference type="EMBL" id="CCX09258.1"/>
    </source>
</evidence>
<gene>
    <name evidence="1" type="ORF">PCON_08851</name>
</gene>
<name>U4L7V4_PYROM</name>
<dbReference type="Proteomes" id="UP000018144">
    <property type="component" value="Unassembled WGS sequence"/>
</dbReference>
<sequence>MPGTIHDNDPQPTERSAIQPEVNAARVCATASTGISVPVAPIAAKESASVSSSRLAPWVFSANNPNCGLTLLYLTVTEEAKEALRQHPVTCATPEECRAIFQGKKITEEELSTHDSKHFMELHGRVVCTEGHRENQFTILANYNGPRTVRL</sequence>
<evidence type="ECO:0000313" key="2">
    <source>
        <dbReference type="Proteomes" id="UP000018144"/>
    </source>
</evidence>
<keyword evidence="2" id="KW-1185">Reference proteome</keyword>
<dbReference type="EMBL" id="HF935447">
    <property type="protein sequence ID" value="CCX09258.1"/>
    <property type="molecule type" value="Genomic_DNA"/>
</dbReference>
<proteinExistence type="predicted"/>